<feature type="region of interest" description="Disordered" evidence="1">
    <location>
        <begin position="1"/>
        <end position="35"/>
    </location>
</feature>
<keyword evidence="3" id="KW-1185">Reference proteome</keyword>
<dbReference type="InterPro" id="IPR036850">
    <property type="entry name" value="NDK-like_dom_sf"/>
</dbReference>
<dbReference type="EMBL" id="JAAPAO010000295">
    <property type="protein sequence ID" value="KAF4664157.1"/>
    <property type="molecule type" value="Genomic_DNA"/>
</dbReference>
<feature type="compositionally biased region" description="Polar residues" evidence="1">
    <location>
        <begin position="178"/>
        <end position="197"/>
    </location>
</feature>
<dbReference type="SUPFAM" id="SSF54919">
    <property type="entry name" value="Nucleoside diphosphate kinase, NDK"/>
    <property type="match status" value="1"/>
</dbReference>
<dbReference type="Proteomes" id="UP000591131">
    <property type="component" value="Unassembled WGS sequence"/>
</dbReference>
<name>A0A7J6LY02_PERCH</name>
<feature type="compositionally biased region" description="Basic and acidic residues" evidence="1">
    <location>
        <begin position="1"/>
        <end position="21"/>
    </location>
</feature>
<dbReference type="OrthoDB" id="2162449at2759"/>
<sequence>MRQEMKEASSKDATPYRREATQKLPSPPKRRGMNDKDFVGWEKMLGGQADTPIKDIFIKPKRTHHAEDHDPFKSGNCLRMIEKMPQHERAKFIAIAESKRAQVNRSGMNSMVSATSDQLSRKRAEVDRLNDEVQERYKELQRHRSLADNKQRRSLTTLTKPAEVEASIKIEEVESPTKPESLSPTQSGGSDAGSVHSTIPTVSSMLRNCPIDQLECFHVHSEESLSSEAMRVICSVLAHSKALNALVWQGDRILIAIDRREWTFVSRELGANPRIKKLVNKEAVEKLSTNHHATCKSCSIPSSKFEQSVTIAVPLCCGEALKCLTEVANANGISIIGLRTAALDAEEARKGPLPFVGRQILGEGRLLVCFRGPNCGETLRRILGPNDFNLAQRTDPHSINAKFDTGIVLPSISSSSLKANLDFAFPPGSCSCDGSSQSLLHYFSAEDYVIEISLPELNQEMVGVLIGVLLRRLGHVRRMYRSGQDRVIVECSSEGKPELSSEWLTGAISEARFERDRQAGWAGPPIDRSPFEAARFVVKEQSGPKAESRRAHIEQPELERVVMAVYGDDAEGLASPIEDLCTYFGVAATAERLGEIPAPASTMELLSFELCATEDLEESQRAVVAKNLTVRYGPNKDPADRFSKSFICLCILQGRLGTSKVIQEFITTKWRNRALVRGDVLFTNDGEAAERIISSLMGMCTLEPVGRRSKSIIGLQRFQGLINEVWLGLIPHTNAMLKAVRELNNAGYSITNLILLPENETVEAVKTITHRDAEDGFYNRDGEADRLWIKVERGAEADDPSFPLYEVISLLGPPSVKLSKKHSAPSLRVACAMGAHSTIDNPILCPSTVADAVEVVRMISDQHKRACEDLAIASPGDQGIIGEDSSVGSFGHLAELTTLVIGIPQNTAADDAMAFICELFEDDKILFVNTTCAPSTRVIIHTEARMEQHLLGHETARELILAFEGEDVLRKGQKLSAAYTKMAHDQSDERNRPELSYIAVSKSRVSAAEDAAILCHHLATGGRFYLVH</sequence>
<gene>
    <name evidence="2" type="ORF">FOL47_005271</name>
</gene>
<comment type="caution">
    <text evidence="2">The sequence shown here is derived from an EMBL/GenBank/DDBJ whole genome shotgun (WGS) entry which is preliminary data.</text>
</comment>
<evidence type="ECO:0000256" key="1">
    <source>
        <dbReference type="SAM" id="MobiDB-lite"/>
    </source>
</evidence>
<proteinExistence type="predicted"/>
<feature type="region of interest" description="Disordered" evidence="1">
    <location>
        <begin position="140"/>
        <end position="197"/>
    </location>
</feature>
<organism evidence="2 3">
    <name type="scientific">Perkinsus chesapeaki</name>
    <name type="common">Clam parasite</name>
    <name type="synonym">Perkinsus andrewsi</name>
    <dbReference type="NCBI Taxonomy" id="330153"/>
    <lineage>
        <taxon>Eukaryota</taxon>
        <taxon>Sar</taxon>
        <taxon>Alveolata</taxon>
        <taxon>Perkinsozoa</taxon>
        <taxon>Perkinsea</taxon>
        <taxon>Perkinsida</taxon>
        <taxon>Perkinsidae</taxon>
        <taxon>Perkinsus</taxon>
    </lineage>
</organism>
<evidence type="ECO:0000313" key="2">
    <source>
        <dbReference type="EMBL" id="KAF4664157.1"/>
    </source>
</evidence>
<feature type="compositionally biased region" description="Basic and acidic residues" evidence="1">
    <location>
        <begin position="162"/>
        <end position="177"/>
    </location>
</feature>
<protein>
    <submittedName>
        <fullName evidence="2">Uncharacterized protein</fullName>
    </submittedName>
</protein>
<reference evidence="2 3" key="1">
    <citation type="submission" date="2020-04" db="EMBL/GenBank/DDBJ databases">
        <title>Perkinsus chesapeaki whole genome sequence.</title>
        <authorList>
            <person name="Bogema D.R."/>
        </authorList>
    </citation>
    <scope>NUCLEOTIDE SEQUENCE [LARGE SCALE GENOMIC DNA]</scope>
    <source>
        <strain evidence="2">ATCC PRA-425</strain>
    </source>
</reference>
<feature type="compositionally biased region" description="Basic and acidic residues" evidence="1">
    <location>
        <begin position="140"/>
        <end position="151"/>
    </location>
</feature>
<dbReference type="AlphaFoldDB" id="A0A7J6LY02"/>
<evidence type="ECO:0000313" key="3">
    <source>
        <dbReference type="Proteomes" id="UP000591131"/>
    </source>
</evidence>
<accession>A0A7J6LY02</accession>